<keyword evidence="3" id="KW-1185">Reference proteome</keyword>
<feature type="compositionally biased region" description="Polar residues" evidence="1">
    <location>
        <begin position="7"/>
        <end position="24"/>
    </location>
</feature>
<organism evidence="2 3">
    <name type="scientific">Abeliophyllum distichum</name>
    <dbReference type="NCBI Taxonomy" id="126358"/>
    <lineage>
        <taxon>Eukaryota</taxon>
        <taxon>Viridiplantae</taxon>
        <taxon>Streptophyta</taxon>
        <taxon>Embryophyta</taxon>
        <taxon>Tracheophyta</taxon>
        <taxon>Spermatophyta</taxon>
        <taxon>Magnoliopsida</taxon>
        <taxon>eudicotyledons</taxon>
        <taxon>Gunneridae</taxon>
        <taxon>Pentapetalae</taxon>
        <taxon>asterids</taxon>
        <taxon>lamiids</taxon>
        <taxon>Lamiales</taxon>
        <taxon>Oleaceae</taxon>
        <taxon>Forsythieae</taxon>
        <taxon>Abeliophyllum</taxon>
    </lineage>
</organism>
<gene>
    <name evidence="2" type="ORF">Adt_33189</name>
</gene>
<evidence type="ECO:0000313" key="3">
    <source>
        <dbReference type="Proteomes" id="UP001604336"/>
    </source>
</evidence>
<proteinExistence type="predicted"/>
<dbReference type="AlphaFoldDB" id="A0ABD1QVP6"/>
<reference evidence="3" key="1">
    <citation type="submission" date="2024-07" db="EMBL/GenBank/DDBJ databases">
        <title>Two chromosome-level genome assemblies of Korean endemic species Abeliophyllum distichum and Forsythia ovata (Oleaceae).</title>
        <authorList>
            <person name="Jang H."/>
        </authorList>
    </citation>
    <scope>NUCLEOTIDE SEQUENCE [LARGE SCALE GENOMIC DNA]</scope>
</reference>
<sequence length="101" mass="11482">MSEYEQHGQNSDATNDETYFNDSDYSLGEDDDLIFEQNVTSSIELDARKESSVANEINDSDSLENPPSDELRSVHSVSEEEVVQYPEFNAEKEMIDPKLEV</sequence>
<dbReference type="EMBL" id="JBFOLK010000010">
    <property type="protein sequence ID" value="KAL2480223.1"/>
    <property type="molecule type" value="Genomic_DNA"/>
</dbReference>
<evidence type="ECO:0000256" key="1">
    <source>
        <dbReference type="SAM" id="MobiDB-lite"/>
    </source>
</evidence>
<comment type="caution">
    <text evidence="2">The sequence shown here is derived from an EMBL/GenBank/DDBJ whole genome shotgun (WGS) entry which is preliminary data.</text>
</comment>
<name>A0ABD1QVP6_9LAMI</name>
<feature type="region of interest" description="Disordered" evidence="1">
    <location>
        <begin position="46"/>
        <end position="79"/>
    </location>
</feature>
<accession>A0ABD1QVP6</accession>
<feature type="region of interest" description="Disordered" evidence="1">
    <location>
        <begin position="1"/>
        <end position="27"/>
    </location>
</feature>
<evidence type="ECO:0000313" key="2">
    <source>
        <dbReference type="EMBL" id="KAL2480223.1"/>
    </source>
</evidence>
<protein>
    <submittedName>
        <fullName evidence="2">Uncharacterized protein</fullName>
    </submittedName>
</protein>
<dbReference type="Proteomes" id="UP001604336">
    <property type="component" value="Unassembled WGS sequence"/>
</dbReference>